<comment type="catalytic activity">
    <reaction evidence="9">
        <text>L-aspartate 4-semialdehyde + pyruvate = (2S,4S)-4-hydroxy-2,3,4,5-tetrahydrodipicolinate + H2O + H(+)</text>
        <dbReference type="Rhea" id="RHEA:34171"/>
        <dbReference type="ChEBI" id="CHEBI:15361"/>
        <dbReference type="ChEBI" id="CHEBI:15377"/>
        <dbReference type="ChEBI" id="CHEBI:15378"/>
        <dbReference type="ChEBI" id="CHEBI:67139"/>
        <dbReference type="ChEBI" id="CHEBI:537519"/>
        <dbReference type="EC" id="4.3.3.7"/>
    </reaction>
</comment>
<dbReference type="InterPro" id="IPR013785">
    <property type="entry name" value="Aldolase_TIM"/>
</dbReference>
<evidence type="ECO:0000256" key="8">
    <source>
        <dbReference type="ARBA" id="ARBA00023270"/>
    </source>
</evidence>
<dbReference type="InterPro" id="IPR020624">
    <property type="entry name" value="Schiff_base-form_aldolases_CS"/>
</dbReference>
<dbReference type="NCBIfam" id="TIGR00674">
    <property type="entry name" value="dapA"/>
    <property type="match status" value="1"/>
</dbReference>
<dbReference type="PANTHER" id="PTHR12128:SF15">
    <property type="entry name" value="4-HYDROXY-TETRAHYDRODIPICOLINATE SYNTHASE 1, CHLOROPLASTIC"/>
    <property type="match status" value="1"/>
</dbReference>
<dbReference type="EC" id="4.3.3.7" evidence="3 10"/>
<dbReference type="PROSITE" id="PS00665">
    <property type="entry name" value="DHDPS_1"/>
    <property type="match status" value="1"/>
</dbReference>
<evidence type="ECO:0000256" key="5">
    <source>
        <dbReference type="ARBA" id="ARBA00022915"/>
    </source>
</evidence>
<evidence type="ECO:0000313" key="11">
    <source>
        <dbReference type="EMBL" id="GGE96068.1"/>
    </source>
</evidence>
<proteinExistence type="predicted"/>
<keyword evidence="12" id="KW-1185">Reference proteome</keyword>
<dbReference type="CDD" id="cd00950">
    <property type="entry name" value="DHDPS"/>
    <property type="match status" value="1"/>
</dbReference>
<dbReference type="PANTHER" id="PTHR12128">
    <property type="entry name" value="DIHYDRODIPICOLINATE SYNTHASE"/>
    <property type="match status" value="1"/>
</dbReference>
<gene>
    <name evidence="11" type="primary">dapA</name>
    <name evidence="11" type="ORF">GCM10008027_21370</name>
</gene>
<protein>
    <recommendedName>
        <fullName evidence="3 10">4-hydroxy-tetrahydrodipicolinate synthase</fullName>
        <ecNumber evidence="3 10">4.3.3.7</ecNumber>
    </recommendedName>
</protein>
<evidence type="ECO:0000256" key="2">
    <source>
        <dbReference type="ARBA" id="ARBA00005120"/>
    </source>
</evidence>
<keyword evidence="7" id="KW-0456">Lyase</keyword>
<evidence type="ECO:0000313" key="12">
    <source>
        <dbReference type="Proteomes" id="UP000638462"/>
    </source>
</evidence>
<keyword evidence="4" id="KW-0028">Amino-acid biosynthesis</keyword>
<sequence length="345" mass="38058">MFDFGLTLIFSQVFLFIASHYSENARVYDTTSANFPNIKKVMRNLETIKQASLITAIKTPYLTNGEIDLACYDDLVEQQIAAGVDGIIVGGTTGEGQLMNWEEHLMLIAHSVSKFSDRLLIVGNTGSNNTREAIKATEYGFATGMDAALQINPYYGRTSMAGVKEHFNRLLDIGPAFIYNVAGRTGQDLTPDIIEPLAKHENFIGVKECGGNERIAHYEQQGIACWSGNDDEAHDARHIHNAHGVISVTSNIIPGLFRQLMDEKNDALNAKLQPLMGWLFCEPNPIAINTALMMTGAVNPVFRLPYVPLTRAQQEIGLGYINELDVADIVGEKAQLLTEKDVILR</sequence>
<name>A0ABQ1TL22_9GAMM</name>
<keyword evidence="5" id="KW-0220">Diaminopimelate biosynthesis</keyword>
<evidence type="ECO:0000256" key="10">
    <source>
        <dbReference type="NCBIfam" id="TIGR00674"/>
    </source>
</evidence>
<dbReference type="EMBL" id="BMIT01000007">
    <property type="protein sequence ID" value="GGE96068.1"/>
    <property type="molecule type" value="Genomic_DNA"/>
</dbReference>
<evidence type="ECO:0000256" key="4">
    <source>
        <dbReference type="ARBA" id="ARBA00022605"/>
    </source>
</evidence>
<dbReference type="Pfam" id="PF00701">
    <property type="entry name" value="DHDPS"/>
    <property type="match status" value="1"/>
</dbReference>
<dbReference type="InterPro" id="IPR005263">
    <property type="entry name" value="DapA"/>
</dbReference>
<evidence type="ECO:0000256" key="3">
    <source>
        <dbReference type="ARBA" id="ARBA00012086"/>
    </source>
</evidence>
<dbReference type="InterPro" id="IPR002220">
    <property type="entry name" value="DapA-like"/>
</dbReference>
<dbReference type="Gene3D" id="3.20.20.70">
    <property type="entry name" value="Aldolase class I"/>
    <property type="match status" value="1"/>
</dbReference>
<organism evidence="11 12">
    <name type="scientific">Pseudoalteromonas gelatinilytica</name>
    <dbReference type="NCBI Taxonomy" id="1703256"/>
    <lineage>
        <taxon>Bacteria</taxon>
        <taxon>Pseudomonadati</taxon>
        <taxon>Pseudomonadota</taxon>
        <taxon>Gammaproteobacteria</taxon>
        <taxon>Alteromonadales</taxon>
        <taxon>Pseudoalteromonadaceae</taxon>
        <taxon>Pseudoalteromonas</taxon>
    </lineage>
</organism>
<evidence type="ECO:0000256" key="9">
    <source>
        <dbReference type="ARBA" id="ARBA00047836"/>
    </source>
</evidence>
<keyword evidence="8" id="KW-0704">Schiff base</keyword>
<comment type="function">
    <text evidence="1">Catalyzes the condensation of (S)-aspartate-beta-semialdehyde [(S)-ASA] and pyruvate to 4-hydroxy-tetrahydrodipicolinate (HTPA).</text>
</comment>
<comment type="caution">
    <text evidence="11">The sequence shown here is derived from an EMBL/GenBank/DDBJ whole genome shotgun (WGS) entry which is preliminary data.</text>
</comment>
<evidence type="ECO:0000256" key="1">
    <source>
        <dbReference type="ARBA" id="ARBA00003294"/>
    </source>
</evidence>
<accession>A0ABQ1TL22</accession>
<dbReference type="Proteomes" id="UP000638462">
    <property type="component" value="Unassembled WGS sequence"/>
</dbReference>
<reference evidence="12" key="1">
    <citation type="journal article" date="2019" name="Int. J. Syst. Evol. Microbiol.">
        <title>The Global Catalogue of Microorganisms (GCM) 10K type strain sequencing project: providing services to taxonomists for standard genome sequencing and annotation.</title>
        <authorList>
            <consortium name="The Broad Institute Genomics Platform"/>
            <consortium name="The Broad Institute Genome Sequencing Center for Infectious Disease"/>
            <person name="Wu L."/>
            <person name="Ma J."/>
        </authorList>
    </citation>
    <scope>NUCLEOTIDE SEQUENCE [LARGE SCALE GENOMIC DNA]</scope>
    <source>
        <strain evidence="12">CGMCC 1.15394</strain>
    </source>
</reference>
<comment type="pathway">
    <text evidence="2">Amino-acid biosynthesis; L-lysine biosynthesis via DAP pathway; (S)-tetrahydrodipicolinate from L-aspartate: step 3/4.</text>
</comment>
<dbReference type="PRINTS" id="PR00146">
    <property type="entry name" value="DHPICSNTHASE"/>
</dbReference>
<evidence type="ECO:0000256" key="7">
    <source>
        <dbReference type="ARBA" id="ARBA00023239"/>
    </source>
</evidence>
<dbReference type="SUPFAM" id="SSF51569">
    <property type="entry name" value="Aldolase"/>
    <property type="match status" value="1"/>
</dbReference>
<evidence type="ECO:0000256" key="6">
    <source>
        <dbReference type="ARBA" id="ARBA00023154"/>
    </source>
</evidence>
<dbReference type="SMART" id="SM01130">
    <property type="entry name" value="DHDPS"/>
    <property type="match status" value="1"/>
</dbReference>
<keyword evidence="6" id="KW-0457">Lysine biosynthesis</keyword>